<reference evidence="2 3" key="1">
    <citation type="journal article" date="2021" name="Sci. Rep.">
        <title>The distribution of antibiotic resistance genes in chicken gut microbiota commensals.</title>
        <authorList>
            <person name="Juricova H."/>
            <person name="Matiasovicova J."/>
            <person name="Kubasova T."/>
            <person name="Cejkova D."/>
            <person name="Rychlik I."/>
        </authorList>
    </citation>
    <scope>NUCLEOTIDE SEQUENCE [LARGE SCALE GENOMIC DNA]</scope>
    <source>
        <strain evidence="2 3">An423</strain>
    </source>
</reference>
<name>A0ABS2FLS9_9FIRM</name>
<organism evidence="2 3">
    <name type="scientific">Faecalicoccus acidiformans</name>
    <dbReference type="NCBI Taxonomy" id="915173"/>
    <lineage>
        <taxon>Bacteria</taxon>
        <taxon>Bacillati</taxon>
        <taxon>Bacillota</taxon>
        <taxon>Erysipelotrichia</taxon>
        <taxon>Erysipelotrichales</taxon>
        <taxon>Erysipelotrichaceae</taxon>
        <taxon>Faecalicoccus</taxon>
    </lineage>
</organism>
<keyword evidence="3" id="KW-1185">Reference proteome</keyword>
<proteinExistence type="predicted"/>
<evidence type="ECO:0000313" key="2">
    <source>
        <dbReference type="EMBL" id="MBM6830978.1"/>
    </source>
</evidence>
<feature type="transmembrane region" description="Helical" evidence="1">
    <location>
        <begin position="45"/>
        <end position="71"/>
    </location>
</feature>
<evidence type="ECO:0000256" key="1">
    <source>
        <dbReference type="SAM" id="Phobius"/>
    </source>
</evidence>
<comment type="caution">
    <text evidence="2">The sequence shown here is derived from an EMBL/GenBank/DDBJ whole genome shotgun (WGS) entry which is preliminary data.</text>
</comment>
<accession>A0ABS2FLS9</accession>
<dbReference type="RefSeq" id="WP_204684909.1">
    <property type="nucleotide sequence ID" value="NZ_JACJLU010000002.1"/>
</dbReference>
<gene>
    <name evidence="2" type="ORF">H5982_02500</name>
</gene>
<protein>
    <submittedName>
        <fullName evidence="2">Uncharacterized protein</fullName>
    </submittedName>
</protein>
<sequence>MSIKKDYLQIEFKSTKLKYGVALIVIWAICVLLRLTPVIDNYWANYLTALVVSNTICIIVIAGLLIAINFIELQRYKELIDKEEQNVH</sequence>
<dbReference type="Proteomes" id="UP000775500">
    <property type="component" value="Unassembled WGS sequence"/>
</dbReference>
<dbReference type="EMBL" id="JACJLU010000002">
    <property type="protein sequence ID" value="MBM6830978.1"/>
    <property type="molecule type" value="Genomic_DNA"/>
</dbReference>
<keyword evidence="1" id="KW-0472">Membrane</keyword>
<evidence type="ECO:0000313" key="3">
    <source>
        <dbReference type="Proteomes" id="UP000775500"/>
    </source>
</evidence>
<keyword evidence="1" id="KW-1133">Transmembrane helix</keyword>
<feature type="transmembrane region" description="Helical" evidence="1">
    <location>
        <begin position="21"/>
        <end position="39"/>
    </location>
</feature>
<keyword evidence="1" id="KW-0812">Transmembrane</keyword>